<evidence type="ECO:0000313" key="16">
    <source>
        <dbReference type="EMBL" id="KAH9494252.1"/>
    </source>
</evidence>
<dbReference type="GO" id="GO:0006265">
    <property type="term" value="P:DNA topological change"/>
    <property type="evidence" value="ECO:0007669"/>
    <property type="project" value="InterPro"/>
</dbReference>
<feature type="compositionally biased region" description="Basic and acidic residues" evidence="14">
    <location>
        <begin position="685"/>
        <end position="694"/>
    </location>
</feature>
<dbReference type="GO" id="GO:0015074">
    <property type="term" value="P:DNA integration"/>
    <property type="evidence" value="ECO:0007669"/>
    <property type="project" value="InterPro"/>
</dbReference>
<dbReference type="Pfam" id="PF00521">
    <property type="entry name" value="DNA_topoisoIV"/>
    <property type="match status" value="1"/>
</dbReference>
<dbReference type="FunFam" id="3.30.1360.40:FF:000003">
    <property type="entry name" value="DNA topoisomerase 2"/>
    <property type="match status" value="1"/>
</dbReference>
<reference evidence="16" key="1">
    <citation type="submission" date="2013-05" db="EMBL/GenBank/DDBJ databases">
        <authorList>
            <person name="Yim A.K.Y."/>
            <person name="Chan T.F."/>
            <person name="Ji K.M."/>
            <person name="Liu X.Y."/>
            <person name="Zhou J.W."/>
            <person name="Li R.Q."/>
            <person name="Yang K.Y."/>
            <person name="Li J."/>
            <person name="Li M."/>
            <person name="Law P.T.W."/>
            <person name="Wu Y.L."/>
            <person name="Cai Z.L."/>
            <person name="Qin H."/>
            <person name="Bao Y."/>
            <person name="Leung R.K.K."/>
            <person name="Ng P.K.S."/>
            <person name="Zou J."/>
            <person name="Zhong X.J."/>
            <person name="Ran P.X."/>
            <person name="Zhong N.S."/>
            <person name="Liu Z.G."/>
            <person name="Tsui S.K.W."/>
        </authorList>
    </citation>
    <scope>NUCLEOTIDE SEQUENCE</scope>
    <source>
        <strain evidence="16">Derf</strain>
        <tissue evidence="16">Whole organism</tissue>
    </source>
</reference>
<evidence type="ECO:0000256" key="7">
    <source>
        <dbReference type="ARBA" id="ARBA00022840"/>
    </source>
</evidence>
<protein>
    <recommendedName>
        <fullName evidence="5">DNA topoisomerase 2</fullName>
        <ecNumber evidence="4">5.6.2.2</ecNumber>
    </recommendedName>
    <alternativeName>
        <fullName evidence="11">DNA topoisomerase II</fullName>
    </alternativeName>
</protein>
<dbReference type="Pfam" id="PF01498">
    <property type="entry name" value="HTH_Tnp_Tc3_2"/>
    <property type="match status" value="1"/>
</dbReference>
<keyword evidence="8" id="KW-0799">Topoisomerase</keyword>
<dbReference type="InterPro" id="IPR002492">
    <property type="entry name" value="Transposase_Tc1-like"/>
</dbReference>
<evidence type="ECO:0000256" key="1">
    <source>
        <dbReference type="ARBA" id="ARBA00000185"/>
    </source>
</evidence>
<reference evidence="16" key="2">
    <citation type="journal article" date="2022" name="Res Sq">
        <title>Comparative Genomics Reveals Insights into the Divergent Evolution of Astigmatic Mites and Household Pest Adaptations.</title>
        <authorList>
            <person name="Xiong Q."/>
            <person name="Wan A.T.-Y."/>
            <person name="Liu X.-Y."/>
            <person name="Fung C.S.-H."/>
            <person name="Xiao X."/>
            <person name="Malainual N."/>
            <person name="Hou J."/>
            <person name="Wang L."/>
            <person name="Wang M."/>
            <person name="Yang K."/>
            <person name="Cui Y."/>
            <person name="Leung E."/>
            <person name="Nong W."/>
            <person name="Shin S.-K."/>
            <person name="Au S."/>
            <person name="Jeong K.Y."/>
            <person name="Chew F.T."/>
            <person name="Hui J."/>
            <person name="Leung T.F."/>
            <person name="Tungtrongchitr A."/>
            <person name="Zhong N."/>
            <person name="Liu Z."/>
            <person name="Tsui S."/>
        </authorList>
    </citation>
    <scope>NUCLEOTIDE SEQUENCE</scope>
    <source>
        <strain evidence="16">Derf</strain>
        <tissue evidence="16">Whole organism</tissue>
    </source>
</reference>
<dbReference type="AlphaFoldDB" id="A0A922HN91"/>
<keyword evidence="9 12" id="KW-0238">DNA-binding</keyword>
<sequence>MDKQLEKTVLKRMVIQYHKDGLSIRKITEKMKTSKSNVQLITNANKPPGPSEQTLRRLGRQIEKTPATTGKELANHLDVSKNTVRKYIKMTEYGARISRKKPLLSKKNKNKRRLWANKMVEMPLDYWKKVIFSDECRFSQFNNAYRTFVYRKKNRAYQAKRLVKYSDKKHVDYLPIRVIHKYFDFECIHLHLINVAANTVLKSIVKVTAHRLRLCLEATSTSQGYTWLDGETISENEDCTRNSESDLSVDETTIADINVDSTYSKTAQENENPLARKIFSPLDDPLLTYEYEGNRKMEPKCFVPIIPMVLVNGVEDSTSIFKSKVPKHNPRDIVDNIRRMLRNEEPLEMNPWYKNFKGTVVKVEPMKYIISGEVAKLDEQTIEITELPIGTCIEDYKETILEPMLHGTGKSPALINDYQEYHTDTTVKFVVKMNKNALEKVMRDGIHKKFKLQTSLSISSMFLFDQNDDIQKYESPLDILREFFTMRMDFYVRRKKYYEAMFEAELLKLENQVRFILELDEKKIITKNTKKKEYIKLLIEQKYDSDPVKAWHDTTSNNENENVEDGDKMPETEEEKKYDFDYLIDMTIRTMIKGRVEELMKKRDAKKSELEELKRSTPKKLWEKDLDSFVEEYERLEKNEIQKKSAWISNLADIYKPSVHAVRIEPKIDFEKYQSKKERVKKSNNNKEETKNDDGDTDVDAVEGLSKNLNLQTTIDYGQTNDSKMKKDVEIEKKKTVAATSSTSNEKQKSNESDNEIVGNSAKTIAN</sequence>
<evidence type="ECO:0000256" key="3">
    <source>
        <dbReference type="ARBA" id="ARBA00011080"/>
    </source>
</evidence>
<dbReference type="Gene3D" id="3.90.199.10">
    <property type="entry name" value="Topoisomerase II, domain 5"/>
    <property type="match status" value="1"/>
</dbReference>
<evidence type="ECO:0000256" key="14">
    <source>
        <dbReference type="SAM" id="MobiDB-lite"/>
    </source>
</evidence>
<evidence type="ECO:0000256" key="6">
    <source>
        <dbReference type="ARBA" id="ARBA00022741"/>
    </source>
</evidence>
<dbReference type="InterPro" id="IPR001154">
    <property type="entry name" value="TopoII_euk"/>
</dbReference>
<dbReference type="Gene3D" id="3.30.1360.40">
    <property type="match status" value="1"/>
</dbReference>
<comment type="catalytic activity">
    <reaction evidence="1">
        <text>ATP-dependent breakage, passage and rejoining of double-stranded DNA.</text>
        <dbReference type="EC" id="5.6.2.2"/>
    </reaction>
</comment>
<evidence type="ECO:0000256" key="5">
    <source>
        <dbReference type="ARBA" id="ARBA00019635"/>
    </source>
</evidence>
<dbReference type="SMART" id="SM00434">
    <property type="entry name" value="TOP4c"/>
    <property type="match status" value="1"/>
</dbReference>
<dbReference type="GO" id="GO:0005634">
    <property type="term" value="C:nucleus"/>
    <property type="evidence" value="ECO:0007669"/>
    <property type="project" value="TreeGrafter"/>
</dbReference>
<dbReference type="InterPro" id="IPR013758">
    <property type="entry name" value="Topo_IIA_A/C_ab"/>
</dbReference>
<dbReference type="InterPro" id="IPR036397">
    <property type="entry name" value="RNaseH_sf"/>
</dbReference>
<dbReference type="PANTHER" id="PTHR10169">
    <property type="entry name" value="DNA TOPOISOMERASE/GYRASE"/>
    <property type="match status" value="1"/>
</dbReference>
<dbReference type="EC" id="5.6.2.2" evidence="4"/>
<comment type="cofactor">
    <cofactor evidence="2">
        <name>Mg(2+)</name>
        <dbReference type="ChEBI" id="CHEBI:18420"/>
    </cofactor>
</comment>
<evidence type="ECO:0000256" key="8">
    <source>
        <dbReference type="ARBA" id="ARBA00023029"/>
    </source>
</evidence>
<evidence type="ECO:0000256" key="13">
    <source>
        <dbReference type="SAM" id="Coils"/>
    </source>
</evidence>
<feature type="region of interest" description="Disordered" evidence="14">
    <location>
        <begin position="550"/>
        <end position="571"/>
    </location>
</feature>
<dbReference type="PANTHER" id="PTHR10169:SF38">
    <property type="entry name" value="DNA TOPOISOMERASE 2"/>
    <property type="match status" value="1"/>
</dbReference>
<evidence type="ECO:0000256" key="9">
    <source>
        <dbReference type="ARBA" id="ARBA00023125"/>
    </source>
</evidence>
<keyword evidence="7" id="KW-0067">ATP-binding</keyword>
<keyword evidence="10" id="KW-0413">Isomerase</keyword>
<dbReference type="Gene3D" id="3.30.420.10">
    <property type="entry name" value="Ribonuclease H-like superfamily/Ribonuclease H"/>
    <property type="match status" value="1"/>
</dbReference>
<accession>A0A922HN91</accession>
<name>A0A922HN91_DERFA</name>
<evidence type="ECO:0000256" key="10">
    <source>
        <dbReference type="ARBA" id="ARBA00023235"/>
    </source>
</evidence>
<evidence type="ECO:0000256" key="2">
    <source>
        <dbReference type="ARBA" id="ARBA00001946"/>
    </source>
</evidence>
<dbReference type="InterPro" id="IPR002205">
    <property type="entry name" value="Topo_IIA_dom_A"/>
</dbReference>
<dbReference type="GO" id="GO:0003918">
    <property type="term" value="F:DNA topoisomerase type II (double strand cut, ATP-hydrolyzing) activity"/>
    <property type="evidence" value="ECO:0007669"/>
    <property type="project" value="UniProtKB-EC"/>
</dbReference>
<dbReference type="GO" id="GO:0000712">
    <property type="term" value="P:resolution of meiotic recombination intermediates"/>
    <property type="evidence" value="ECO:0007669"/>
    <property type="project" value="TreeGrafter"/>
</dbReference>
<evidence type="ECO:0000256" key="12">
    <source>
        <dbReference type="PROSITE-ProRule" id="PRU01384"/>
    </source>
</evidence>
<proteinExistence type="inferred from homology"/>
<feature type="domain" description="Topo IIA-type catalytic" evidence="15">
    <location>
        <begin position="1"/>
        <end position="626"/>
    </location>
</feature>
<comment type="caution">
    <text evidence="16">The sequence shown here is derived from an EMBL/GenBank/DDBJ whole genome shotgun (WGS) entry which is preliminary data.</text>
</comment>
<evidence type="ECO:0000256" key="4">
    <source>
        <dbReference type="ARBA" id="ARBA00012895"/>
    </source>
</evidence>
<dbReference type="Proteomes" id="UP000790347">
    <property type="component" value="Unassembled WGS sequence"/>
</dbReference>
<comment type="caution">
    <text evidence="12">Lacks conserved residue(s) required for the propagation of feature annotation.</text>
</comment>
<dbReference type="GO" id="GO:0003677">
    <property type="term" value="F:DNA binding"/>
    <property type="evidence" value="ECO:0007669"/>
    <property type="project" value="UniProtKB-UniRule"/>
</dbReference>
<dbReference type="InterPro" id="IPR013757">
    <property type="entry name" value="Topo_IIA_A_a_sf"/>
</dbReference>
<keyword evidence="6" id="KW-0547">Nucleotide-binding</keyword>
<keyword evidence="13" id="KW-0175">Coiled coil</keyword>
<gene>
    <name evidence="16" type="primary">TOP2B_29</name>
    <name evidence="16" type="ORF">DERF_014950</name>
</gene>
<evidence type="ECO:0000313" key="17">
    <source>
        <dbReference type="Proteomes" id="UP000790347"/>
    </source>
</evidence>
<dbReference type="InterPro" id="IPR013760">
    <property type="entry name" value="Topo_IIA-like_dom_sf"/>
</dbReference>
<comment type="similarity">
    <text evidence="3">Belongs to the type II topoisomerase family.</text>
</comment>
<feature type="region of interest" description="Disordered" evidence="14">
    <location>
        <begin position="678"/>
        <end position="705"/>
    </location>
</feature>
<keyword evidence="17" id="KW-1185">Reference proteome</keyword>
<dbReference type="SUPFAM" id="SSF56719">
    <property type="entry name" value="Type II DNA topoisomerase"/>
    <property type="match status" value="1"/>
</dbReference>
<dbReference type="Gene3D" id="1.10.268.10">
    <property type="entry name" value="Topoisomerase, domain 3"/>
    <property type="match status" value="1"/>
</dbReference>
<dbReference type="InterPro" id="IPR050634">
    <property type="entry name" value="DNA_Topoisomerase_II"/>
</dbReference>
<feature type="coiled-coil region" evidence="13">
    <location>
        <begin position="596"/>
        <end position="639"/>
    </location>
</feature>
<dbReference type="EMBL" id="ASGP02000008">
    <property type="protein sequence ID" value="KAH9494252.1"/>
    <property type="molecule type" value="Genomic_DNA"/>
</dbReference>
<dbReference type="GO" id="GO:0005524">
    <property type="term" value="F:ATP binding"/>
    <property type="evidence" value="ECO:0007669"/>
    <property type="project" value="UniProtKB-KW"/>
</dbReference>
<dbReference type="PROSITE" id="PS52040">
    <property type="entry name" value="TOPO_IIA"/>
    <property type="match status" value="1"/>
</dbReference>
<evidence type="ECO:0000259" key="15">
    <source>
        <dbReference type="PROSITE" id="PS52040"/>
    </source>
</evidence>
<dbReference type="GO" id="GO:0006313">
    <property type="term" value="P:DNA transposition"/>
    <property type="evidence" value="ECO:0007669"/>
    <property type="project" value="InterPro"/>
</dbReference>
<organism evidence="16 17">
    <name type="scientific">Dermatophagoides farinae</name>
    <name type="common">American house dust mite</name>
    <dbReference type="NCBI Taxonomy" id="6954"/>
    <lineage>
        <taxon>Eukaryota</taxon>
        <taxon>Metazoa</taxon>
        <taxon>Ecdysozoa</taxon>
        <taxon>Arthropoda</taxon>
        <taxon>Chelicerata</taxon>
        <taxon>Arachnida</taxon>
        <taxon>Acari</taxon>
        <taxon>Acariformes</taxon>
        <taxon>Sarcoptiformes</taxon>
        <taxon>Astigmata</taxon>
        <taxon>Psoroptidia</taxon>
        <taxon>Analgoidea</taxon>
        <taxon>Pyroglyphidae</taxon>
        <taxon>Dermatophagoidinae</taxon>
        <taxon>Dermatophagoides</taxon>
    </lineage>
</organism>
<feature type="region of interest" description="Disordered" evidence="14">
    <location>
        <begin position="735"/>
        <end position="767"/>
    </location>
</feature>
<dbReference type="PRINTS" id="PR01158">
    <property type="entry name" value="TOPISMRASEII"/>
</dbReference>
<dbReference type="GO" id="GO:0000819">
    <property type="term" value="P:sister chromatid segregation"/>
    <property type="evidence" value="ECO:0007669"/>
    <property type="project" value="TreeGrafter"/>
</dbReference>
<evidence type="ECO:0000256" key="11">
    <source>
        <dbReference type="ARBA" id="ARBA00031138"/>
    </source>
</evidence>